<keyword evidence="2" id="KW-1003">Cell membrane</keyword>
<evidence type="ECO:0000256" key="6">
    <source>
        <dbReference type="SAM" id="Phobius"/>
    </source>
</evidence>
<evidence type="ECO:0000256" key="2">
    <source>
        <dbReference type="ARBA" id="ARBA00022475"/>
    </source>
</evidence>
<reference evidence="8 9" key="1">
    <citation type="submission" date="2019-08" db="EMBL/GenBank/DDBJ databases">
        <title>Deep-cultivation of Planctomycetes and their phenomic and genomic characterization uncovers novel biology.</title>
        <authorList>
            <person name="Wiegand S."/>
            <person name="Jogler M."/>
            <person name="Boedeker C."/>
            <person name="Pinto D."/>
            <person name="Vollmers J."/>
            <person name="Rivas-Marin E."/>
            <person name="Kohn T."/>
            <person name="Peeters S.H."/>
            <person name="Heuer A."/>
            <person name="Rast P."/>
            <person name="Oberbeckmann S."/>
            <person name="Bunk B."/>
            <person name="Jeske O."/>
            <person name="Meyerdierks A."/>
            <person name="Storesund J.E."/>
            <person name="Kallscheuer N."/>
            <person name="Luecker S."/>
            <person name="Lage O.M."/>
            <person name="Pohl T."/>
            <person name="Merkel B.J."/>
            <person name="Hornburger P."/>
            <person name="Mueller R.-W."/>
            <person name="Bruemmer F."/>
            <person name="Labrenz M."/>
            <person name="Spormann A.M."/>
            <person name="Op den Camp H."/>
            <person name="Overmann J."/>
            <person name="Amann R."/>
            <person name="Jetten M.S.M."/>
            <person name="Mascher T."/>
            <person name="Medema M.H."/>
            <person name="Devos D.P."/>
            <person name="Kaster A.-K."/>
            <person name="Ovreas L."/>
            <person name="Rohde M."/>
            <person name="Galperin M.Y."/>
            <person name="Jogler C."/>
        </authorList>
    </citation>
    <scope>NUCLEOTIDE SEQUENCE [LARGE SCALE GENOMIC DNA]</scope>
    <source>
        <strain evidence="8 9">Pr1d</strain>
    </source>
</reference>
<dbReference type="PANTHER" id="PTHR30012:SF0">
    <property type="entry name" value="TYPE II SECRETION SYSTEM PROTEIN F-RELATED"/>
    <property type="match status" value="1"/>
</dbReference>
<evidence type="ECO:0000256" key="3">
    <source>
        <dbReference type="ARBA" id="ARBA00022692"/>
    </source>
</evidence>
<dbReference type="RefSeq" id="WP_168205140.1">
    <property type="nucleotide sequence ID" value="NZ_CP042913.1"/>
</dbReference>
<proteinExistence type="predicted"/>
<evidence type="ECO:0000313" key="9">
    <source>
        <dbReference type="Proteomes" id="UP000323917"/>
    </source>
</evidence>
<dbReference type="InterPro" id="IPR018076">
    <property type="entry name" value="T2SS_GspF_dom"/>
</dbReference>
<organism evidence="8 9">
    <name type="scientific">Bythopirellula goksoeyrii</name>
    <dbReference type="NCBI Taxonomy" id="1400387"/>
    <lineage>
        <taxon>Bacteria</taxon>
        <taxon>Pseudomonadati</taxon>
        <taxon>Planctomycetota</taxon>
        <taxon>Planctomycetia</taxon>
        <taxon>Pirellulales</taxon>
        <taxon>Lacipirellulaceae</taxon>
        <taxon>Bythopirellula</taxon>
    </lineage>
</organism>
<dbReference type="Proteomes" id="UP000323917">
    <property type="component" value="Chromosome"/>
</dbReference>
<evidence type="ECO:0000313" key="8">
    <source>
        <dbReference type="EMBL" id="QEG34670.1"/>
    </source>
</evidence>
<keyword evidence="9" id="KW-1185">Reference proteome</keyword>
<evidence type="ECO:0000256" key="5">
    <source>
        <dbReference type="ARBA" id="ARBA00023136"/>
    </source>
</evidence>
<name>A0A5B9QAP5_9BACT</name>
<evidence type="ECO:0000259" key="7">
    <source>
        <dbReference type="Pfam" id="PF00482"/>
    </source>
</evidence>
<keyword evidence="4 6" id="KW-1133">Transmembrane helix</keyword>
<feature type="domain" description="Type II secretion system protein GspF" evidence="7">
    <location>
        <begin position="14"/>
        <end position="131"/>
    </location>
</feature>
<dbReference type="EMBL" id="CP042913">
    <property type="protein sequence ID" value="QEG34670.1"/>
    <property type="molecule type" value="Genomic_DNA"/>
</dbReference>
<dbReference type="InterPro" id="IPR003004">
    <property type="entry name" value="GspF/PilC"/>
</dbReference>
<dbReference type="PANTHER" id="PTHR30012">
    <property type="entry name" value="GENERAL SECRETION PATHWAY PROTEIN"/>
    <property type="match status" value="1"/>
</dbReference>
<feature type="transmembrane region" description="Helical" evidence="6">
    <location>
        <begin position="306"/>
        <end position="331"/>
    </location>
</feature>
<comment type="subcellular location">
    <subcellularLocation>
        <location evidence="1">Cell membrane</location>
        <topology evidence="1">Multi-pass membrane protein</topology>
    </subcellularLocation>
</comment>
<sequence>MPTATLQDVLAINREIGSLAEAGVPIRLGSAATSTKRTLEQIDASLKLRSSLGQDIHDAIADNPDLPRLYQHALQAGLSSGGSELTLAGVTEESAAKNELRSAMGRALVQPLIVFALAYCGFILLCTLFVPELTDMYEQLRQAPSLPVRLLEFCRQTMPVWIPLVPILVLIAVFLWRRTTVAPPWWIPGARRYVKTVKQALFAEELARLVESKMPLAEAAELASGITGDSHLMEACAALENDDPSRAATRHAAHPENSQLAALPPLLRWALTGNLGEQSLPGVLRFAAQTYRQSAQRLATVWQTALPILLGSVLGGAIVLVYGLSVFLPYIQMMRDLSG</sequence>
<protein>
    <submittedName>
        <fullName evidence="8">Type II secretion system protein F</fullName>
    </submittedName>
</protein>
<accession>A0A5B9QAP5</accession>
<gene>
    <name evidence="8" type="primary">epsF_3</name>
    <name evidence="8" type="ORF">Pr1d_19520</name>
</gene>
<evidence type="ECO:0000256" key="4">
    <source>
        <dbReference type="ARBA" id="ARBA00022989"/>
    </source>
</evidence>
<keyword evidence="5 6" id="KW-0472">Membrane</keyword>
<feature type="transmembrane region" description="Helical" evidence="6">
    <location>
        <begin position="107"/>
        <end position="130"/>
    </location>
</feature>
<keyword evidence="3 6" id="KW-0812">Transmembrane</keyword>
<dbReference type="AlphaFoldDB" id="A0A5B9QAP5"/>
<dbReference type="Pfam" id="PF00482">
    <property type="entry name" value="T2SSF"/>
    <property type="match status" value="1"/>
</dbReference>
<dbReference type="GO" id="GO:0005886">
    <property type="term" value="C:plasma membrane"/>
    <property type="evidence" value="ECO:0007669"/>
    <property type="project" value="UniProtKB-SubCell"/>
</dbReference>
<dbReference type="KEGG" id="bgok:Pr1d_19520"/>
<feature type="transmembrane region" description="Helical" evidence="6">
    <location>
        <begin position="158"/>
        <end position="176"/>
    </location>
</feature>
<evidence type="ECO:0000256" key="1">
    <source>
        <dbReference type="ARBA" id="ARBA00004651"/>
    </source>
</evidence>
<dbReference type="PRINTS" id="PR00812">
    <property type="entry name" value="BCTERIALGSPF"/>
</dbReference>